<feature type="region of interest" description="Disordered" evidence="2">
    <location>
        <begin position="254"/>
        <end position="295"/>
    </location>
</feature>
<feature type="compositionally biased region" description="Basic residues" evidence="2">
    <location>
        <begin position="286"/>
        <end position="295"/>
    </location>
</feature>
<dbReference type="InterPro" id="IPR021458">
    <property type="entry name" value="Rv0495c"/>
</dbReference>
<proteinExistence type="inferred from homology"/>
<name>A0A917ZSF4_9ACTN</name>
<evidence type="ECO:0000256" key="1">
    <source>
        <dbReference type="ARBA" id="ARBA00093770"/>
    </source>
</evidence>
<feature type="compositionally biased region" description="Low complexity" evidence="2">
    <location>
        <begin position="265"/>
        <end position="285"/>
    </location>
</feature>
<reference evidence="3" key="1">
    <citation type="journal article" date="2014" name="Int. J. Syst. Evol. Microbiol.">
        <title>Complete genome sequence of Corynebacterium casei LMG S-19264T (=DSM 44701T), isolated from a smear-ripened cheese.</title>
        <authorList>
            <consortium name="US DOE Joint Genome Institute (JGI-PGF)"/>
            <person name="Walter F."/>
            <person name="Albersmeier A."/>
            <person name="Kalinowski J."/>
            <person name="Ruckert C."/>
        </authorList>
    </citation>
    <scope>NUCLEOTIDE SEQUENCE</scope>
    <source>
        <strain evidence="3">CGMCC 4.7201</strain>
    </source>
</reference>
<keyword evidence="4" id="KW-1185">Reference proteome</keyword>
<evidence type="ECO:0000256" key="2">
    <source>
        <dbReference type="SAM" id="MobiDB-lite"/>
    </source>
</evidence>
<organism evidence="3 4">
    <name type="scientific">Wenjunlia tyrosinilytica</name>
    <dbReference type="NCBI Taxonomy" id="1544741"/>
    <lineage>
        <taxon>Bacteria</taxon>
        <taxon>Bacillati</taxon>
        <taxon>Actinomycetota</taxon>
        <taxon>Actinomycetes</taxon>
        <taxon>Kitasatosporales</taxon>
        <taxon>Streptomycetaceae</taxon>
        <taxon>Wenjunlia</taxon>
    </lineage>
</organism>
<evidence type="ECO:0000313" key="3">
    <source>
        <dbReference type="EMBL" id="GGO89602.1"/>
    </source>
</evidence>
<accession>A0A917ZSF4</accession>
<dbReference type="Pfam" id="PF11307">
    <property type="entry name" value="DUF3109"/>
    <property type="match status" value="1"/>
</dbReference>
<protein>
    <recommendedName>
        <fullName evidence="5">DUF3109 family protein</fullName>
    </recommendedName>
</protein>
<evidence type="ECO:0000313" key="4">
    <source>
        <dbReference type="Proteomes" id="UP000641932"/>
    </source>
</evidence>
<dbReference type="RefSeq" id="WP_229698488.1">
    <property type="nucleotide sequence ID" value="NZ_BMMS01000013.1"/>
</dbReference>
<dbReference type="Proteomes" id="UP000641932">
    <property type="component" value="Unassembled WGS sequence"/>
</dbReference>
<evidence type="ECO:0008006" key="5">
    <source>
        <dbReference type="Google" id="ProtNLM"/>
    </source>
</evidence>
<comment type="caution">
    <text evidence="3">The sequence shown here is derived from an EMBL/GenBank/DDBJ whole genome shotgun (WGS) entry which is preliminary data.</text>
</comment>
<gene>
    <name evidence="3" type="ORF">GCM10012280_33190</name>
</gene>
<reference evidence="3" key="2">
    <citation type="submission" date="2020-09" db="EMBL/GenBank/DDBJ databases">
        <authorList>
            <person name="Sun Q."/>
            <person name="Zhou Y."/>
        </authorList>
    </citation>
    <scope>NUCLEOTIDE SEQUENCE</scope>
    <source>
        <strain evidence="3">CGMCC 4.7201</strain>
    </source>
</reference>
<comment type="similarity">
    <text evidence="1">Belongs to the Rv0495c family.</text>
</comment>
<dbReference type="EMBL" id="BMMS01000013">
    <property type="protein sequence ID" value="GGO89602.1"/>
    <property type="molecule type" value="Genomic_DNA"/>
</dbReference>
<dbReference type="AlphaFoldDB" id="A0A917ZSF4"/>
<sequence length="295" mass="32308">MAQAKQRKATTPPADETGLDFARAWVEFPDPADDEQVFRCDLTWLTSRWACIFGRGCQGIAEGRSSDGCCTLGAHFSDEEDEERVLKHAARLTSKTWQYHDVAEDGGVVETNEDGERTTRLVDGACVFLNRPGFPGGTGCSLHTLALSEGREPLETKPDVCWQLPIRRTYEWVDRPDDTRVLVVSIAEYDRRGWGPGGHDLHWWCTSATSAHGSGEPVYVSYRPELTELMGEAGYARLSELCEQRLASELPLVAPHPADPDDAARTAVPAGAAVPAVPAKNPAVPAKKRKPARAK</sequence>